<evidence type="ECO:0000256" key="1">
    <source>
        <dbReference type="ARBA" id="ARBA00006845"/>
    </source>
</evidence>
<dbReference type="SUPFAM" id="SSF52038">
    <property type="entry name" value="Barstar-related"/>
    <property type="match status" value="1"/>
</dbReference>
<organism evidence="3 4">
    <name type="scientific">Streptomyces aurantiacus JA 4570</name>
    <dbReference type="NCBI Taxonomy" id="1286094"/>
    <lineage>
        <taxon>Bacteria</taxon>
        <taxon>Bacillati</taxon>
        <taxon>Actinomycetota</taxon>
        <taxon>Actinomycetes</taxon>
        <taxon>Kitasatosporales</taxon>
        <taxon>Streptomycetaceae</taxon>
        <taxon>Streptomyces</taxon>
        <taxon>Streptomyces aurantiacus group</taxon>
    </lineage>
</organism>
<name>S4ADH5_9ACTN</name>
<protein>
    <recommendedName>
        <fullName evidence="2">Barstar (barnase inhibitor) domain-containing protein</fullName>
    </recommendedName>
</protein>
<dbReference type="Pfam" id="PF01337">
    <property type="entry name" value="Barstar"/>
    <property type="match status" value="1"/>
</dbReference>
<feature type="domain" description="Barstar (barnase inhibitor)" evidence="2">
    <location>
        <begin position="30"/>
        <end position="118"/>
    </location>
</feature>
<reference evidence="3 4" key="1">
    <citation type="submission" date="2013-02" db="EMBL/GenBank/DDBJ databases">
        <title>Draft Genome Sequence of Streptomyces aurantiacus, Which Produces Setomimycin.</title>
        <authorList>
            <person name="Gruening B.A."/>
            <person name="Praeg A."/>
            <person name="Erxleben A."/>
            <person name="Guenther S."/>
            <person name="Mueller M."/>
        </authorList>
    </citation>
    <scope>NUCLEOTIDE SEQUENCE [LARGE SCALE GENOMIC DNA]</scope>
    <source>
        <strain evidence="3 4">JA 4570</strain>
    </source>
</reference>
<accession>S4ADH5</accession>
<evidence type="ECO:0000313" key="3">
    <source>
        <dbReference type="EMBL" id="EPH39512.1"/>
    </source>
</evidence>
<dbReference type="AlphaFoldDB" id="S4ADH5"/>
<dbReference type="InterPro" id="IPR035905">
    <property type="entry name" value="Barstar-like_sf"/>
</dbReference>
<proteinExistence type="inferred from homology"/>
<dbReference type="RefSeq" id="WP_016645539.1">
    <property type="nucleotide sequence ID" value="NZ_AOPZ01000527.1"/>
</dbReference>
<evidence type="ECO:0000259" key="2">
    <source>
        <dbReference type="Pfam" id="PF01337"/>
    </source>
</evidence>
<comment type="similarity">
    <text evidence="1">Belongs to the barstar family.</text>
</comment>
<dbReference type="Proteomes" id="UP000014629">
    <property type="component" value="Unassembled WGS sequence"/>
</dbReference>
<comment type="caution">
    <text evidence="3">The sequence shown here is derived from an EMBL/GenBank/DDBJ whole genome shotgun (WGS) entry which is preliminary data.</text>
</comment>
<evidence type="ECO:0000313" key="4">
    <source>
        <dbReference type="Proteomes" id="UP000014629"/>
    </source>
</evidence>
<gene>
    <name evidence="3" type="ORF">STRAU_7433</name>
</gene>
<dbReference type="InterPro" id="IPR000468">
    <property type="entry name" value="Barstar"/>
</dbReference>
<dbReference type="PATRIC" id="fig|1286094.4.peg.7359"/>
<sequence length="137" mass="14648">MTTADGADRADEGGPLAPVLDAVRGTGWGTLALDLTGVRDKAAFMDRCATALTLPDWFGRNWDALADCLSDLSWAPGARGRLLVVSGWREYAEAAPDDWAVAQEVFADAVAYWREQGQGQEPERGLEVVLVVEPSAG</sequence>
<dbReference type="CDD" id="cd05141">
    <property type="entry name" value="Barstar_evA4336-like"/>
    <property type="match status" value="1"/>
</dbReference>
<keyword evidence="4" id="KW-1185">Reference proteome</keyword>
<dbReference type="EMBL" id="AOPZ01000527">
    <property type="protein sequence ID" value="EPH39512.1"/>
    <property type="molecule type" value="Genomic_DNA"/>
</dbReference>
<dbReference type="Gene3D" id="3.30.370.10">
    <property type="entry name" value="Barstar-like"/>
    <property type="match status" value="1"/>
</dbReference>